<dbReference type="Pfam" id="PF13860">
    <property type="entry name" value="FlgD_ig"/>
    <property type="match status" value="1"/>
</dbReference>
<feature type="domain" description="F5/8 type C" evidence="2">
    <location>
        <begin position="995"/>
        <end position="1156"/>
    </location>
</feature>
<dbReference type="InterPro" id="IPR025965">
    <property type="entry name" value="FlgD/Vpr_Ig-like"/>
</dbReference>
<feature type="signal peptide" evidence="1">
    <location>
        <begin position="1"/>
        <end position="27"/>
    </location>
</feature>
<accession>A0ABW3HRX5</accession>
<dbReference type="InterPro" id="IPR000421">
    <property type="entry name" value="FA58C"/>
</dbReference>
<gene>
    <name evidence="3" type="ORF">ACFQ2I_12220</name>
</gene>
<protein>
    <submittedName>
        <fullName evidence="3">Discoidin domain-containing protein</fullName>
    </submittedName>
</protein>
<sequence length="1156" mass="127259">MRAWFRLIVVFALFIVALFIEAHTSNAADVKIQDTDSGFVYYNGVTSSTDGSTADNSSARMMNDSQYWNITYLKTDMSDLKAGVSYDVFFRVKVDHTGSNPGGSAFKMAVWDNTYGAYVLPEKHVEAAQTQDMVWKEYKVGTFKPNSGVNELVFYVAGVNNAAQVSDIYVDYIMFKEHTTYTIQDTDFSLYLDSIGASVADGLPGDNSAAVLFNGPVPEWTVQAPIDSSKIEADVPYKIGLVVYPQFADLDTSSGDVFGYLVYNNTTSSFAVPPTVVKSTDWPVNLKFPIYYEVMTPIVTLNPAHTYHIAFFKVNNATNFPSVRIDKVYVEKANIDDNPSQSISIYPYKMSPANQDGLNDTSAITYTLPAAQTVSVKVYNTVNNSLVRTLVNGASQSGTQTVEWDGKNSSGQIVPNGLYVVKVANGTTDIFKKNVQVISGVTLSSPPANTANTFVPRMVWFAGELVPYHTPAAATYINTAFADIKNMNADTVAMVNMSRKTPADYAMYLDKAAENNLKVIAMPDPETAYRNESLANDEVAMYNYLTELIAPIRNKSALLNYYLRDEPEVDVRTAENLKNMKRMLETIDPNHPVSIVYNYIEGVSMHYSAQQTHALLSDIYPAWENVAAGNFKTGAWDFTEQMDYFNLQIRKDIANPAPYWSILQNFGGTGVGWRVPTPAELRAMTYLSIGHNSKGIGYFIYQSQQGWKGLVDEELNHTANYTASQTLFGEIATMESTIKNMIRIGNVASTSGGGLIVGGNTIYSSADVTTHVDKVTGDKYLVVVNRDSSNYQNVTITINRAELGMDISEIYNVYDNSPLVYHSDSSSYTISNLNFSPGAGKIIKLVKSAAAYSGQDELFTLQNGAMKGNEDVTASDSKTAMKIVQNTNGRDIKWYWNKASVSAGVTYDLYAKVKIRYANDTITGWPYGSPPSQPSGNAFEAGIYDETAASQIGSSVTVSAASMENMLWHTVKVGTFTPSQTHSQYVYVTPANNMSNIYAVYVDEFYFLPVKTVTASSSFEGFGWGTAKAVDGARSSDASSYGWSSNSNLTMNHTEWINVDLGTNRTINRVDLYPRNDGTNIGAGFPENFTIQVSADNVNWTTVVTRTGYAVPGNAVQTFAFASQNARYVKIEGTKLRTIPNEGLIYRMQFAEIEVY</sequence>
<reference evidence="4" key="1">
    <citation type="journal article" date="2019" name="Int. J. Syst. Evol. Microbiol.">
        <title>The Global Catalogue of Microorganisms (GCM) 10K type strain sequencing project: providing services to taxonomists for standard genome sequencing and annotation.</title>
        <authorList>
            <consortium name="The Broad Institute Genomics Platform"/>
            <consortium name="The Broad Institute Genome Sequencing Center for Infectious Disease"/>
            <person name="Wu L."/>
            <person name="Ma J."/>
        </authorList>
    </citation>
    <scope>NUCLEOTIDE SEQUENCE [LARGE SCALE GENOMIC DNA]</scope>
    <source>
        <strain evidence="4">CCUG 59129</strain>
    </source>
</reference>
<dbReference type="Pfam" id="PF00754">
    <property type="entry name" value="F5_F8_type_C"/>
    <property type="match status" value="1"/>
</dbReference>
<evidence type="ECO:0000313" key="4">
    <source>
        <dbReference type="Proteomes" id="UP001596989"/>
    </source>
</evidence>
<evidence type="ECO:0000256" key="1">
    <source>
        <dbReference type="SAM" id="SignalP"/>
    </source>
</evidence>
<proteinExistence type="predicted"/>
<evidence type="ECO:0000313" key="3">
    <source>
        <dbReference type="EMBL" id="MFD0960157.1"/>
    </source>
</evidence>
<evidence type="ECO:0000259" key="2">
    <source>
        <dbReference type="PROSITE" id="PS50022"/>
    </source>
</evidence>
<dbReference type="InterPro" id="IPR017853">
    <property type="entry name" value="GH"/>
</dbReference>
<dbReference type="Gene3D" id="2.60.40.4070">
    <property type="match status" value="1"/>
</dbReference>
<dbReference type="RefSeq" id="WP_377564527.1">
    <property type="nucleotide sequence ID" value="NZ_JBHTJZ010000014.1"/>
</dbReference>
<keyword evidence="1" id="KW-0732">Signal</keyword>
<dbReference type="SUPFAM" id="SSF49785">
    <property type="entry name" value="Galactose-binding domain-like"/>
    <property type="match status" value="1"/>
</dbReference>
<organism evidence="3 4">
    <name type="scientific">Paenibacillus chungangensis</name>
    <dbReference type="NCBI Taxonomy" id="696535"/>
    <lineage>
        <taxon>Bacteria</taxon>
        <taxon>Bacillati</taxon>
        <taxon>Bacillota</taxon>
        <taxon>Bacilli</taxon>
        <taxon>Bacillales</taxon>
        <taxon>Paenibacillaceae</taxon>
        <taxon>Paenibacillus</taxon>
    </lineage>
</organism>
<dbReference type="PROSITE" id="PS50022">
    <property type="entry name" value="FA58C_3"/>
    <property type="match status" value="1"/>
</dbReference>
<dbReference type="EMBL" id="JBHTJZ010000014">
    <property type="protein sequence ID" value="MFD0960157.1"/>
    <property type="molecule type" value="Genomic_DNA"/>
</dbReference>
<dbReference type="Gene3D" id="3.20.20.80">
    <property type="entry name" value="Glycosidases"/>
    <property type="match status" value="1"/>
</dbReference>
<keyword evidence="4" id="KW-1185">Reference proteome</keyword>
<feature type="chain" id="PRO_5046714921" evidence="1">
    <location>
        <begin position="28"/>
        <end position="1156"/>
    </location>
</feature>
<name>A0ABW3HRX5_9BACL</name>
<dbReference type="Proteomes" id="UP001596989">
    <property type="component" value="Unassembled WGS sequence"/>
</dbReference>
<dbReference type="SUPFAM" id="SSF51445">
    <property type="entry name" value="(Trans)glycosidases"/>
    <property type="match status" value="1"/>
</dbReference>
<comment type="caution">
    <text evidence="3">The sequence shown here is derived from an EMBL/GenBank/DDBJ whole genome shotgun (WGS) entry which is preliminary data.</text>
</comment>
<dbReference type="Gene3D" id="2.60.120.260">
    <property type="entry name" value="Galactose-binding domain-like"/>
    <property type="match status" value="1"/>
</dbReference>
<dbReference type="InterPro" id="IPR008979">
    <property type="entry name" value="Galactose-bd-like_sf"/>
</dbReference>